<accession>A0A504YJF2</accession>
<evidence type="ECO:0000313" key="3">
    <source>
        <dbReference type="Proteomes" id="UP000316759"/>
    </source>
</evidence>
<dbReference type="EMBL" id="SUNJ01012496">
    <property type="protein sequence ID" value="TPP57990.1"/>
    <property type="molecule type" value="Genomic_DNA"/>
</dbReference>
<feature type="region of interest" description="Disordered" evidence="1">
    <location>
        <begin position="77"/>
        <end position="103"/>
    </location>
</feature>
<dbReference type="AlphaFoldDB" id="A0A504YJF2"/>
<keyword evidence="3" id="KW-1185">Reference proteome</keyword>
<name>A0A504YJF2_FASGI</name>
<sequence length="103" mass="11552">MKQPNGYEDYVTAMVTTGKTPTINPILTGNEDPPKSDGHAETIERSLREYCIQSKRDLADVNRLIRIHDIIHFPDVPSTSTSVVQNKRDQSVDQVTNGKCLLQ</sequence>
<evidence type="ECO:0000313" key="2">
    <source>
        <dbReference type="EMBL" id="TPP57990.1"/>
    </source>
</evidence>
<protein>
    <submittedName>
        <fullName evidence="2">Uncharacterized protein</fullName>
    </submittedName>
</protein>
<gene>
    <name evidence="2" type="ORF">FGIG_00052</name>
</gene>
<feature type="region of interest" description="Disordered" evidence="1">
    <location>
        <begin position="20"/>
        <end position="40"/>
    </location>
</feature>
<reference evidence="2 3" key="1">
    <citation type="submission" date="2019-04" db="EMBL/GenBank/DDBJ databases">
        <title>Annotation for the trematode Fasciola gigantica.</title>
        <authorList>
            <person name="Choi Y.-J."/>
        </authorList>
    </citation>
    <scope>NUCLEOTIDE SEQUENCE [LARGE SCALE GENOMIC DNA]</scope>
    <source>
        <strain evidence="2">Uganda_cow_1</strain>
    </source>
</reference>
<organism evidence="2 3">
    <name type="scientific">Fasciola gigantica</name>
    <name type="common">Giant liver fluke</name>
    <dbReference type="NCBI Taxonomy" id="46835"/>
    <lineage>
        <taxon>Eukaryota</taxon>
        <taxon>Metazoa</taxon>
        <taxon>Spiralia</taxon>
        <taxon>Lophotrochozoa</taxon>
        <taxon>Platyhelminthes</taxon>
        <taxon>Trematoda</taxon>
        <taxon>Digenea</taxon>
        <taxon>Plagiorchiida</taxon>
        <taxon>Echinostomata</taxon>
        <taxon>Echinostomatoidea</taxon>
        <taxon>Fasciolidae</taxon>
        <taxon>Fasciola</taxon>
    </lineage>
</organism>
<proteinExistence type="predicted"/>
<dbReference type="Proteomes" id="UP000316759">
    <property type="component" value="Unassembled WGS sequence"/>
</dbReference>
<comment type="caution">
    <text evidence="2">The sequence shown here is derived from an EMBL/GenBank/DDBJ whole genome shotgun (WGS) entry which is preliminary data.</text>
</comment>
<evidence type="ECO:0000256" key="1">
    <source>
        <dbReference type="SAM" id="MobiDB-lite"/>
    </source>
</evidence>